<accession>A0ABR1AWL4</accession>
<feature type="compositionally biased region" description="Polar residues" evidence="1">
    <location>
        <begin position="8"/>
        <end position="20"/>
    </location>
</feature>
<evidence type="ECO:0000313" key="3">
    <source>
        <dbReference type="Proteomes" id="UP001359485"/>
    </source>
</evidence>
<sequence>MFAFPTHADNQALSLTCSKSPPSPIPECSTLKQEGNAMYAKDQLAEGKAGISKYRLTRAASPVACPSKSVLSGMKFKWPTID</sequence>
<gene>
    <name evidence="2" type="ORF">RUM44_004976</name>
</gene>
<feature type="region of interest" description="Disordered" evidence="1">
    <location>
        <begin position="1"/>
        <end position="30"/>
    </location>
</feature>
<name>A0ABR1AWL4_POLSC</name>
<comment type="caution">
    <text evidence="2">The sequence shown here is derived from an EMBL/GenBank/DDBJ whole genome shotgun (WGS) entry which is preliminary data.</text>
</comment>
<protein>
    <submittedName>
        <fullName evidence="2">Uncharacterized protein</fullName>
    </submittedName>
</protein>
<evidence type="ECO:0000313" key="2">
    <source>
        <dbReference type="EMBL" id="KAK6630309.1"/>
    </source>
</evidence>
<dbReference type="EMBL" id="JAWJWF010000008">
    <property type="protein sequence ID" value="KAK6630309.1"/>
    <property type="molecule type" value="Genomic_DNA"/>
</dbReference>
<keyword evidence="3" id="KW-1185">Reference proteome</keyword>
<reference evidence="2 3" key="1">
    <citation type="submission" date="2023-09" db="EMBL/GenBank/DDBJ databases">
        <title>Genomes of two closely related lineages of the louse Polyplax serrata with different host specificities.</title>
        <authorList>
            <person name="Martinu J."/>
            <person name="Tarabai H."/>
            <person name="Stefka J."/>
            <person name="Hypsa V."/>
        </authorList>
    </citation>
    <scope>NUCLEOTIDE SEQUENCE [LARGE SCALE GENOMIC DNA]</scope>
    <source>
        <strain evidence="2">98ZLc_SE</strain>
    </source>
</reference>
<dbReference type="Proteomes" id="UP001359485">
    <property type="component" value="Unassembled WGS sequence"/>
</dbReference>
<proteinExistence type="predicted"/>
<organism evidence="2 3">
    <name type="scientific">Polyplax serrata</name>
    <name type="common">Common mouse louse</name>
    <dbReference type="NCBI Taxonomy" id="468196"/>
    <lineage>
        <taxon>Eukaryota</taxon>
        <taxon>Metazoa</taxon>
        <taxon>Ecdysozoa</taxon>
        <taxon>Arthropoda</taxon>
        <taxon>Hexapoda</taxon>
        <taxon>Insecta</taxon>
        <taxon>Pterygota</taxon>
        <taxon>Neoptera</taxon>
        <taxon>Paraneoptera</taxon>
        <taxon>Psocodea</taxon>
        <taxon>Troctomorpha</taxon>
        <taxon>Phthiraptera</taxon>
        <taxon>Anoplura</taxon>
        <taxon>Polyplacidae</taxon>
        <taxon>Polyplax</taxon>
    </lineage>
</organism>
<evidence type="ECO:0000256" key="1">
    <source>
        <dbReference type="SAM" id="MobiDB-lite"/>
    </source>
</evidence>